<dbReference type="SUPFAM" id="SSF47729">
    <property type="entry name" value="IHF-like DNA-binding proteins"/>
    <property type="match status" value="1"/>
</dbReference>
<dbReference type="GO" id="GO:0005829">
    <property type="term" value="C:cytosol"/>
    <property type="evidence" value="ECO:0007669"/>
    <property type="project" value="TreeGrafter"/>
</dbReference>
<evidence type="ECO:0000313" key="10">
    <source>
        <dbReference type="EMBL" id="QMT98266.1"/>
    </source>
</evidence>
<dbReference type="PANTHER" id="PTHR33175:SF13">
    <property type="entry name" value="HISTONE-LIKE PROTEIN"/>
    <property type="match status" value="1"/>
</dbReference>
<evidence type="ECO:0000256" key="4">
    <source>
        <dbReference type="ARBA" id="ARBA00022705"/>
    </source>
</evidence>
<keyword evidence="5" id="KW-0426">Late protein</keyword>
<organism evidence="10 11">
    <name type="scientific">Mycoplasma tullyi</name>
    <dbReference type="NCBI Taxonomy" id="1612150"/>
    <lineage>
        <taxon>Bacteria</taxon>
        <taxon>Bacillati</taxon>
        <taxon>Mycoplasmatota</taxon>
        <taxon>Mollicutes</taxon>
        <taxon>Mycoplasmataceae</taxon>
        <taxon>Mycoplasma</taxon>
    </lineage>
</organism>
<evidence type="ECO:0000256" key="1">
    <source>
        <dbReference type="ARBA" id="ARBA00004328"/>
    </source>
</evidence>
<evidence type="ECO:0000256" key="7">
    <source>
        <dbReference type="ARBA" id="ARBA00033227"/>
    </source>
</evidence>
<dbReference type="EMBL" id="CP059674">
    <property type="protein sequence ID" value="QMT98266.1"/>
    <property type="molecule type" value="Genomic_DNA"/>
</dbReference>
<accession>A0A7D7UCB4</accession>
<dbReference type="PANTHER" id="PTHR33175">
    <property type="entry name" value="DNA-BINDING PROTEIN HU"/>
    <property type="match status" value="1"/>
</dbReference>
<proteinExistence type="inferred from homology"/>
<comment type="subcellular location">
    <subcellularLocation>
        <location evidence="1">Virion</location>
    </subcellularLocation>
</comment>
<dbReference type="Proteomes" id="UP000514704">
    <property type="component" value="Chromosome"/>
</dbReference>
<dbReference type="GO" id="GO:0006260">
    <property type="term" value="P:DNA replication"/>
    <property type="evidence" value="ECO:0007669"/>
    <property type="project" value="UniProtKB-KW"/>
</dbReference>
<dbReference type="GO" id="GO:0003677">
    <property type="term" value="F:DNA binding"/>
    <property type="evidence" value="ECO:0007669"/>
    <property type="project" value="UniProtKB-KW"/>
</dbReference>
<gene>
    <name evidence="10" type="ORF">H3143_02035</name>
</gene>
<comment type="function">
    <text evidence="8">DNA-binding protein that plays a critical role in nucleoid compaction, genome replication and DNA replication and transcription. Binds to both ssDNA and dsDNA with a binding site covering about 15 nucleotides. Displays DNA-supercoiling activity only when associated with the viral DNA topoisomerase 2.</text>
</comment>
<evidence type="ECO:0000256" key="5">
    <source>
        <dbReference type="ARBA" id="ARBA00022921"/>
    </source>
</evidence>
<evidence type="ECO:0000313" key="11">
    <source>
        <dbReference type="Proteomes" id="UP000514704"/>
    </source>
</evidence>
<dbReference type="InterPro" id="IPR000119">
    <property type="entry name" value="Hist_DNA-bd"/>
</dbReference>
<dbReference type="KEGG" id="mtuy:H3143_02035"/>
<sequence length="99" mass="11003">MAKIKSLSAAEYLKEIADETNLKVQDIRLVITSLQKVLAKELATTGEVRVFDIGKFRLVATKPRLGINPKTKERIQIPAGKKVKFTVSKILTDAVDSHK</sequence>
<reference evidence="10 11" key="1">
    <citation type="journal article" date="2017" name="Int. J. Syst. Evol. Microbiol.">
        <title>Mycoplasma tullyi sp. nov., isolated from penguins of the genus Spheniscus.</title>
        <authorList>
            <person name="Yavari C.A."/>
            <person name="Ramirez A.S."/>
            <person name="Nicholas R.A.J."/>
            <person name="Radford A.D."/>
            <person name="Darby A.C."/>
            <person name="Bradbury J.M."/>
        </authorList>
    </citation>
    <scope>NUCLEOTIDE SEQUENCE [LARGE SCALE GENOMIC DNA]</scope>
    <source>
        <strain evidence="10 11">56A97T</strain>
    </source>
</reference>
<keyword evidence="11" id="KW-1185">Reference proteome</keyword>
<comment type="similarity">
    <text evidence="9">Belongs to the bacterial histone-like protein family.</text>
</comment>
<keyword evidence="4" id="KW-0235">DNA replication</keyword>
<dbReference type="CDD" id="cd00591">
    <property type="entry name" value="HU_IHF"/>
    <property type="match status" value="1"/>
</dbReference>
<evidence type="ECO:0000256" key="3">
    <source>
        <dbReference type="ARBA" id="ARBA00016145"/>
    </source>
</evidence>
<dbReference type="RefSeq" id="WP_182078553.1">
    <property type="nucleotide sequence ID" value="NZ_CP059674.1"/>
</dbReference>
<evidence type="ECO:0000256" key="9">
    <source>
        <dbReference type="RuleBase" id="RU003939"/>
    </source>
</evidence>
<comment type="subunit">
    <text evidence="2">Homodimer.</text>
</comment>
<dbReference type="InterPro" id="IPR010992">
    <property type="entry name" value="IHF-like_DNA-bd_dom_sf"/>
</dbReference>
<evidence type="ECO:0000256" key="2">
    <source>
        <dbReference type="ARBA" id="ARBA00011738"/>
    </source>
</evidence>
<evidence type="ECO:0000256" key="8">
    <source>
        <dbReference type="ARBA" id="ARBA00046140"/>
    </source>
</evidence>
<protein>
    <recommendedName>
        <fullName evidence="3">Viral histone-like protein</fullName>
    </recommendedName>
    <alternativeName>
        <fullName evidence="7">DNA-binding protein pA104R</fullName>
    </alternativeName>
    <alternativeName>
        <fullName evidence="6">pA104R</fullName>
    </alternativeName>
</protein>
<evidence type="ECO:0000256" key="6">
    <source>
        <dbReference type="ARBA" id="ARBA00033120"/>
    </source>
</evidence>
<name>A0A7D7UCB4_9MOLU</name>
<dbReference type="AlphaFoldDB" id="A0A7D7UCB4"/>
<dbReference type="Pfam" id="PF00216">
    <property type="entry name" value="Bac_DNA_binding"/>
    <property type="match status" value="1"/>
</dbReference>
<keyword evidence="10" id="KW-0238">DNA-binding</keyword>
<dbReference type="GO" id="GO:0030527">
    <property type="term" value="F:structural constituent of chromatin"/>
    <property type="evidence" value="ECO:0007669"/>
    <property type="project" value="InterPro"/>
</dbReference>
<dbReference type="Gene3D" id="4.10.520.10">
    <property type="entry name" value="IHF-like DNA-binding proteins"/>
    <property type="match status" value="1"/>
</dbReference>
<dbReference type="SMART" id="SM00411">
    <property type="entry name" value="BHL"/>
    <property type="match status" value="1"/>
</dbReference>